<evidence type="ECO:0000313" key="4">
    <source>
        <dbReference type="Proteomes" id="UP000621516"/>
    </source>
</evidence>
<dbReference type="InterPro" id="IPR002491">
    <property type="entry name" value="ABC_transptr_periplasmic_BD"/>
</dbReference>
<reference evidence="3 4" key="1">
    <citation type="journal article" date="2018" name="J. Microbiol.">
        <title>Aestuariibaculum marinum sp. nov., a marine bacterium isolated from seawater in South Korea.</title>
        <authorList>
            <person name="Choi J."/>
            <person name="Lee D."/>
            <person name="Jang J.H."/>
            <person name="Cha S."/>
            <person name="Seo T."/>
        </authorList>
    </citation>
    <scope>NUCLEOTIDE SEQUENCE [LARGE SCALE GENOMIC DNA]</scope>
    <source>
        <strain evidence="3 4">IP7</strain>
    </source>
</reference>
<dbReference type="NCBIfam" id="NF038402">
    <property type="entry name" value="TroA_like"/>
    <property type="match status" value="1"/>
</dbReference>
<keyword evidence="1" id="KW-0732">Signal</keyword>
<sequence>MEVLDQLQRTIELKSTPKRIISLVPSQTELLCDLGLEESLVGVTKFCVHPHHITTNVAVVGGTKQVHIDRIKALEPDIILCNKEENTKEIVESCETICPVHVSDIYTIADSIELIKQYGNLFDKQTQAEAISSKIAAEVRDFKVFLKDKQELKVAYFIWKSPWMVAANHTFINHLLELNKFTNAFLELERYPEVFLEASGGYDAVDLVLLSSEPFPFKEKHKDEVQAYFPKAKIVLADGELFSWYGSRLLKAFKYFKMLRLNLENNLAC</sequence>
<dbReference type="Proteomes" id="UP000621516">
    <property type="component" value="Unassembled WGS sequence"/>
</dbReference>
<evidence type="ECO:0000256" key="1">
    <source>
        <dbReference type="ARBA" id="ARBA00022729"/>
    </source>
</evidence>
<evidence type="ECO:0000313" key="3">
    <source>
        <dbReference type="EMBL" id="MBD0824015.1"/>
    </source>
</evidence>
<feature type="domain" description="Fe/B12 periplasmic-binding" evidence="2">
    <location>
        <begin position="19"/>
        <end position="269"/>
    </location>
</feature>
<dbReference type="SUPFAM" id="SSF53807">
    <property type="entry name" value="Helical backbone' metal receptor"/>
    <property type="match status" value="1"/>
</dbReference>
<organism evidence="3 4">
    <name type="scientific">Aestuariibaculum marinum</name>
    <dbReference type="NCBI Taxonomy" id="2683592"/>
    <lineage>
        <taxon>Bacteria</taxon>
        <taxon>Pseudomonadati</taxon>
        <taxon>Bacteroidota</taxon>
        <taxon>Flavobacteriia</taxon>
        <taxon>Flavobacteriales</taxon>
        <taxon>Flavobacteriaceae</taxon>
    </lineage>
</organism>
<dbReference type="Gene3D" id="3.40.50.1980">
    <property type="entry name" value="Nitrogenase molybdenum iron protein domain"/>
    <property type="match status" value="2"/>
</dbReference>
<dbReference type="PROSITE" id="PS50983">
    <property type="entry name" value="FE_B12_PBP"/>
    <property type="match status" value="1"/>
</dbReference>
<accession>A0A8J6PUI1</accession>
<name>A0A8J6PUI1_9FLAO</name>
<evidence type="ECO:0000259" key="2">
    <source>
        <dbReference type="PROSITE" id="PS50983"/>
    </source>
</evidence>
<dbReference type="GO" id="GO:0071281">
    <property type="term" value="P:cellular response to iron ion"/>
    <property type="evidence" value="ECO:0007669"/>
    <property type="project" value="TreeGrafter"/>
</dbReference>
<dbReference type="InterPro" id="IPR054828">
    <property type="entry name" value="Vit_B12_bind_prot"/>
</dbReference>
<gene>
    <name evidence="3" type="ORF">ICJ85_08260</name>
</gene>
<comment type="caution">
    <text evidence="3">The sequence shown here is derived from an EMBL/GenBank/DDBJ whole genome shotgun (WGS) entry which is preliminary data.</text>
</comment>
<dbReference type="PANTHER" id="PTHR30535:SF34">
    <property type="entry name" value="MOLYBDATE-BINDING PROTEIN MOLA"/>
    <property type="match status" value="1"/>
</dbReference>
<keyword evidence="4" id="KW-1185">Reference proteome</keyword>
<dbReference type="AlphaFoldDB" id="A0A8J6PUI1"/>
<proteinExistence type="predicted"/>
<dbReference type="EMBL" id="JACVXD010000003">
    <property type="protein sequence ID" value="MBD0824015.1"/>
    <property type="molecule type" value="Genomic_DNA"/>
</dbReference>
<protein>
    <submittedName>
        <fullName evidence="3">ABC transporter substrate-binding protein</fullName>
    </submittedName>
</protein>
<dbReference type="InterPro" id="IPR050902">
    <property type="entry name" value="ABC_Transporter_SBP"/>
</dbReference>
<dbReference type="PANTHER" id="PTHR30535">
    <property type="entry name" value="VITAMIN B12-BINDING PROTEIN"/>
    <property type="match status" value="1"/>
</dbReference>
<dbReference type="Pfam" id="PF01497">
    <property type="entry name" value="Peripla_BP_2"/>
    <property type="match status" value="1"/>
</dbReference>